<evidence type="ECO:0000259" key="1">
    <source>
        <dbReference type="Pfam" id="PF07727"/>
    </source>
</evidence>
<dbReference type="EMBL" id="JACGWJ010000006">
    <property type="protein sequence ID" value="KAL0413897.1"/>
    <property type="molecule type" value="Genomic_DNA"/>
</dbReference>
<dbReference type="AlphaFoldDB" id="A0AAW2UC11"/>
<proteinExistence type="predicted"/>
<name>A0AAW2UC11_SESRA</name>
<dbReference type="Pfam" id="PF07727">
    <property type="entry name" value="RVT_2"/>
    <property type="match status" value="1"/>
</dbReference>
<dbReference type="InterPro" id="IPR013103">
    <property type="entry name" value="RVT_2"/>
</dbReference>
<sequence length="169" mass="19363">MDKELDALEKNNTWIVTPLPQGKRAIDCRWIFKLILNADGSVNKHKARLVAKGYNRVEGIDYVDSFSPIAKVVIVRFLQAVAASLHLHLHHVDVNNAFLHGNLEEEIYMLSPKGYIVLERNVYKLNRSCMDYNKHPDSGMHNLLPEFKHLVLYSQNMTIVCSLNPLQLV</sequence>
<accession>A0AAW2UC11</accession>
<organism evidence="2">
    <name type="scientific">Sesamum radiatum</name>
    <name type="common">Black benniseed</name>
    <dbReference type="NCBI Taxonomy" id="300843"/>
    <lineage>
        <taxon>Eukaryota</taxon>
        <taxon>Viridiplantae</taxon>
        <taxon>Streptophyta</taxon>
        <taxon>Embryophyta</taxon>
        <taxon>Tracheophyta</taxon>
        <taxon>Spermatophyta</taxon>
        <taxon>Magnoliopsida</taxon>
        <taxon>eudicotyledons</taxon>
        <taxon>Gunneridae</taxon>
        <taxon>Pentapetalae</taxon>
        <taxon>asterids</taxon>
        <taxon>lamiids</taxon>
        <taxon>Lamiales</taxon>
        <taxon>Pedaliaceae</taxon>
        <taxon>Sesamum</taxon>
    </lineage>
</organism>
<gene>
    <name evidence="2" type="ORF">Sradi_1591400</name>
</gene>
<evidence type="ECO:0000313" key="2">
    <source>
        <dbReference type="EMBL" id="KAL0413897.1"/>
    </source>
</evidence>
<feature type="domain" description="Reverse transcriptase Ty1/copia-type" evidence="1">
    <location>
        <begin position="11"/>
        <end position="130"/>
    </location>
</feature>
<reference evidence="2" key="1">
    <citation type="submission" date="2020-06" db="EMBL/GenBank/DDBJ databases">
        <authorList>
            <person name="Li T."/>
            <person name="Hu X."/>
            <person name="Zhang T."/>
            <person name="Song X."/>
            <person name="Zhang H."/>
            <person name="Dai N."/>
            <person name="Sheng W."/>
            <person name="Hou X."/>
            <person name="Wei L."/>
        </authorList>
    </citation>
    <scope>NUCLEOTIDE SEQUENCE</scope>
    <source>
        <strain evidence="2">G02</strain>
        <tissue evidence="2">Leaf</tissue>
    </source>
</reference>
<reference evidence="2" key="2">
    <citation type="journal article" date="2024" name="Plant">
        <title>Genomic evolution and insights into agronomic trait innovations of Sesamum species.</title>
        <authorList>
            <person name="Miao H."/>
            <person name="Wang L."/>
            <person name="Qu L."/>
            <person name="Liu H."/>
            <person name="Sun Y."/>
            <person name="Le M."/>
            <person name="Wang Q."/>
            <person name="Wei S."/>
            <person name="Zheng Y."/>
            <person name="Lin W."/>
            <person name="Duan Y."/>
            <person name="Cao H."/>
            <person name="Xiong S."/>
            <person name="Wang X."/>
            <person name="Wei L."/>
            <person name="Li C."/>
            <person name="Ma Q."/>
            <person name="Ju M."/>
            <person name="Zhao R."/>
            <person name="Li G."/>
            <person name="Mu C."/>
            <person name="Tian Q."/>
            <person name="Mei H."/>
            <person name="Zhang T."/>
            <person name="Gao T."/>
            <person name="Zhang H."/>
        </authorList>
    </citation>
    <scope>NUCLEOTIDE SEQUENCE</scope>
    <source>
        <strain evidence="2">G02</strain>
    </source>
</reference>
<comment type="caution">
    <text evidence="2">The sequence shown here is derived from an EMBL/GenBank/DDBJ whole genome shotgun (WGS) entry which is preliminary data.</text>
</comment>
<protein>
    <submittedName>
        <fullName evidence="2">Retrovirus-related Pol polyprotein from transposon TNT 1-94</fullName>
    </submittedName>
</protein>